<evidence type="ECO:0000256" key="4">
    <source>
        <dbReference type="ARBA" id="ARBA00012670"/>
    </source>
</evidence>
<dbReference type="Gene3D" id="2.60.40.1180">
    <property type="entry name" value="Golgi alpha-mannosidase II"/>
    <property type="match status" value="1"/>
</dbReference>
<evidence type="ECO:0000256" key="1">
    <source>
        <dbReference type="ARBA" id="ARBA00001462"/>
    </source>
</evidence>
<dbReference type="RefSeq" id="WP_013389333.1">
    <property type="nucleotide sequence ID" value="NC_014638.1"/>
</dbReference>
<feature type="compositionally biased region" description="Pro residues" evidence="10">
    <location>
        <begin position="1088"/>
        <end position="1104"/>
    </location>
</feature>
<dbReference type="Pfam" id="PF13385">
    <property type="entry name" value="Laminin_G_3"/>
    <property type="match status" value="1"/>
</dbReference>
<protein>
    <recommendedName>
        <fullName evidence="4">non-reducing end alpha-L-arabinofuranosidase</fullName>
        <ecNumber evidence="4">3.2.1.55</ecNumber>
    </recommendedName>
</protein>
<dbReference type="InterPro" id="IPR017853">
    <property type="entry name" value="GH"/>
</dbReference>
<dbReference type="InterPro" id="IPR010720">
    <property type="entry name" value="Alpha-L-AF_C"/>
</dbReference>
<dbReference type="Pfam" id="PF22848">
    <property type="entry name" value="ASD1_dom"/>
    <property type="match status" value="1"/>
</dbReference>
<dbReference type="CDD" id="cd00146">
    <property type="entry name" value="PKD"/>
    <property type="match status" value="1"/>
</dbReference>
<comment type="similarity">
    <text evidence="2">Belongs to the glycosyl hydrolase 51 family.</text>
</comment>
<dbReference type="Pfam" id="PF16403">
    <property type="entry name" value="Bact_surface_Ig-like"/>
    <property type="match status" value="1"/>
</dbReference>
<dbReference type="SUPFAM" id="SSF51011">
    <property type="entry name" value="Glycosyl hydrolase domain"/>
    <property type="match status" value="1"/>
</dbReference>
<organism evidence="15 16">
    <name type="scientific">Bifidobacterium bifidum (strain PRL2010)</name>
    <dbReference type="NCBI Taxonomy" id="702459"/>
    <lineage>
        <taxon>Bacteria</taxon>
        <taxon>Bacillati</taxon>
        <taxon>Actinomycetota</taxon>
        <taxon>Actinomycetes</taxon>
        <taxon>Bifidobacteriales</taxon>
        <taxon>Bifidobacteriaceae</taxon>
        <taxon>Bifidobacterium</taxon>
    </lineage>
</organism>
<feature type="domain" description="LamG-like jellyroll fold" evidence="13">
    <location>
        <begin position="123"/>
        <end position="256"/>
    </location>
</feature>
<comment type="catalytic activity">
    <reaction evidence="1">
        <text>Hydrolysis of terminal non-reducing alpha-L-arabinofuranoside residues in alpha-L-arabinosides.</text>
        <dbReference type="EC" id="3.2.1.55"/>
    </reaction>
</comment>
<evidence type="ECO:0000256" key="5">
    <source>
        <dbReference type="ARBA" id="ARBA00022729"/>
    </source>
</evidence>
<evidence type="ECO:0000313" key="16">
    <source>
        <dbReference type="Proteomes" id="UP000002312"/>
    </source>
</evidence>
<feature type="region of interest" description="Disordered" evidence="10">
    <location>
        <begin position="1078"/>
        <end position="1132"/>
    </location>
</feature>
<evidence type="ECO:0000256" key="10">
    <source>
        <dbReference type="SAM" id="MobiDB-lite"/>
    </source>
</evidence>
<dbReference type="Gene3D" id="2.60.40.10">
    <property type="entry name" value="Immunoglobulins"/>
    <property type="match status" value="1"/>
</dbReference>
<keyword evidence="8" id="KW-0119">Carbohydrate metabolism</keyword>
<dbReference type="KEGG" id="bbp:BBPR_0025"/>
<dbReference type="InterPro" id="IPR032179">
    <property type="entry name" value="Cry22Aa_Ig-like"/>
</dbReference>
<feature type="chain" id="PRO_5038331710" description="non-reducing end alpha-L-arabinofuranosidase" evidence="12">
    <location>
        <begin position="35"/>
        <end position="1165"/>
    </location>
</feature>
<evidence type="ECO:0000256" key="7">
    <source>
        <dbReference type="ARBA" id="ARBA00023157"/>
    </source>
</evidence>
<dbReference type="InterPro" id="IPR013320">
    <property type="entry name" value="ConA-like_dom_sf"/>
</dbReference>
<dbReference type="InterPro" id="IPR013780">
    <property type="entry name" value="Glyco_hydro_b"/>
</dbReference>
<dbReference type="SMART" id="SM00813">
    <property type="entry name" value="Alpha-L-AF_C"/>
    <property type="match status" value="1"/>
</dbReference>
<proteinExistence type="inferred from homology"/>
<dbReference type="InterPro" id="IPR006558">
    <property type="entry name" value="LamG-like"/>
</dbReference>
<evidence type="ECO:0000256" key="9">
    <source>
        <dbReference type="ARBA" id="ARBA00023295"/>
    </source>
</evidence>
<reference evidence="15 16" key="1">
    <citation type="journal article" date="2010" name="Proc. Natl. Acad. Sci. U.S.A.">
        <title>Genome analysis of Bifidobacterium bifidum PRL2010 reveals metabolic pathways for host-derived glycan foraging.</title>
        <authorList>
            <person name="Turroni F."/>
            <person name="Bottacini F."/>
            <person name="Foroni E."/>
            <person name="Mulder I."/>
            <person name="Kim J.H."/>
            <person name="Zomer A."/>
            <person name="Sanchez B."/>
            <person name="Bidossi A."/>
            <person name="Ferrarini A."/>
            <person name="Giubellini V."/>
            <person name="Delledonne M."/>
            <person name="Henrissat B."/>
            <person name="Coutinho P."/>
            <person name="Oggioni M."/>
            <person name="Fitzgerald G.F."/>
            <person name="Mills D."/>
            <person name="Margolles A."/>
            <person name="Kelly D."/>
            <person name="van Sinderen D."/>
            <person name="Ventura M."/>
        </authorList>
    </citation>
    <scope>NUCLEOTIDE SEQUENCE [LARGE SCALE GENOMIC DNA]</scope>
    <source>
        <strain evidence="15 16">PRL2010</strain>
    </source>
</reference>
<dbReference type="InterPro" id="IPR035986">
    <property type="entry name" value="PKD_dom_sf"/>
</dbReference>
<name>A0A0H3EA30_BIFBP</name>
<dbReference type="AlphaFoldDB" id="A0A0H3EA30"/>
<comment type="subunit">
    <text evidence="3">Homohexamer; trimer of dimers.</text>
</comment>
<keyword evidence="11" id="KW-0812">Transmembrane</keyword>
<dbReference type="SUPFAM" id="SSF49899">
    <property type="entry name" value="Concanavalin A-like lectins/glucanases"/>
    <property type="match status" value="1"/>
</dbReference>
<dbReference type="eggNOG" id="COG2931">
    <property type="taxonomic scope" value="Bacteria"/>
</dbReference>
<evidence type="ECO:0000256" key="2">
    <source>
        <dbReference type="ARBA" id="ARBA00007186"/>
    </source>
</evidence>
<dbReference type="GO" id="GO:0000272">
    <property type="term" value="P:polysaccharide catabolic process"/>
    <property type="evidence" value="ECO:0007669"/>
    <property type="project" value="TreeGrafter"/>
</dbReference>
<dbReference type="SMART" id="SM00560">
    <property type="entry name" value="LamGL"/>
    <property type="match status" value="1"/>
</dbReference>
<dbReference type="EC" id="3.2.1.55" evidence="4"/>
<dbReference type="Proteomes" id="UP000002312">
    <property type="component" value="Chromosome"/>
</dbReference>
<dbReference type="eggNOG" id="COG4932">
    <property type="taxonomic scope" value="Bacteria"/>
</dbReference>
<dbReference type="eggNOG" id="COG3534">
    <property type="taxonomic scope" value="Bacteria"/>
</dbReference>
<sequence>MTHITSHRRSGKPWRSIMAAIATAAMALSPGAAAYAADADATAPATTASANLRGAWNFENTAAGDREAANNGGSSSATAQLIGDDISIIADPAGVFGNVLHFGAGASSYMKINQYVNTGAGNASFAMWYRYDTTLDPTGDKPAVLLQQDGAGRSLLTLRPSNQYHTYVNATDVLSNNTVARGGWQHIAVSFDQTSRKVKFYVNGALDSEKNMGTSAVNAVTALLVGSHKNIGTMDPHSMKGDVDDIRVYDATLTDDQAAAIYAEQGTALARKQLGTLVSQADALLAAGEVDAASAQAQALATAKRNAVNAMNNTSGSAVARMTAMNAAGTALQTAITAYQAHVPITLTADPSTVERTVDSASIFGVNHRYAFNGYGSFDPDTMRVKDDFTALYKQVGFGSIRYPGGTISNLFNWKTTIGPRAQRLKQIHGFYNNPGQGGIEPNFGIGEIATFADEVDSEIVYVYSLGRGNAQDAADLIEYLNAQVGTNPNGGIDWAKVRADNGHPQPYNVRYFEIGNEMNQAWANSDGTASQGYWTTAVSGGSEQAYTEGGTASFTKQYAVSLEDWNKAASVSDGKAGLTRYMRYANVNPKMNGDDGAIVDDPSFVAVNKGSVSVWVGNDQSNEQWRIVDDLETAGAGDKVVQVDYSTGALRFGDGVHGAIPAKGQQVYVSYTVDRDGFVKISKAIKNTTDQINTAEQRTDGTRHTANVYTSYESTGFITHMANLNANQWYDGMTIHPYSGTPTGATAGAWYDDAMKKAETAGVNRVKEYVRLMPAGKVPVISEYGIFRDTSALVRSQSHALYIAKVALEYVRLGSPYIQKHCLIDWYSSGADSLGPTQQAVIQAVPEDGASTVTGEGRFGFFLTPSAYALQMLGNGIGDSVLTSTLGSTPTLGNGATSLSALVSKDDDGNLRVIIVNLDRALGRTLKLNFGQDLSGRVADVQTMDAAINAENTLENQDNVTPVDSSVTFDAATPTVTVTPHSLTTLKIRPRAAGTINAAPVITASDRTITVGDAFDPLDGVTAHDAEDGDMPLAAANVTADDVDPDTPGTYHVTITVTDSQGATTSKTFTVVVQAKEGGETPEPEPDPSPGPEPTPEPAPSPAPDEETDQAAHQKPDGKTNGQQADNGKTKLSHTGASVLVALTCTAMLAIGGGLIATFRRKRS</sequence>
<keyword evidence="5 12" id="KW-0732">Signal</keyword>
<feature type="domain" description="Alpha-L-arabinofuranosidase C-terminal" evidence="14">
    <location>
        <begin position="783"/>
        <end position="983"/>
    </location>
</feature>
<keyword evidence="6 15" id="KW-0378">Hydrolase</keyword>
<keyword evidence="11" id="KW-1133">Transmembrane helix</keyword>
<evidence type="ECO:0000259" key="13">
    <source>
        <dbReference type="SMART" id="SM00560"/>
    </source>
</evidence>
<keyword evidence="11" id="KW-0472">Membrane</keyword>
<evidence type="ECO:0000256" key="3">
    <source>
        <dbReference type="ARBA" id="ARBA00011165"/>
    </source>
</evidence>
<evidence type="ECO:0000256" key="8">
    <source>
        <dbReference type="ARBA" id="ARBA00023277"/>
    </source>
</evidence>
<dbReference type="Gene3D" id="2.60.120.200">
    <property type="match status" value="1"/>
</dbReference>
<dbReference type="SUPFAM" id="SSF51445">
    <property type="entry name" value="(Trans)glycosidases"/>
    <property type="match status" value="1"/>
</dbReference>
<keyword evidence="7" id="KW-1015">Disulfide bond</keyword>
<dbReference type="HOGENOM" id="CLU_007509_0_0_11"/>
<dbReference type="Gene3D" id="3.20.20.80">
    <property type="entry name" value="Glycosidases"/>
    <property type="match status" value="2"/>
</dbReference>
<dbReference type="EMBL" id="CP001840">
    <property type="protein sequence ID" value="ADP35168.1"/>
    <property type="molecule type" value="Genomic_DNA"/>
</dbReference>
<dbReference type="InterPro" id="IPR055235">
    <property type="entry name" value="ASD1_cat"/>
</dbReference>
<evidence type="ECO:0000256" key="12">
    <source>
        <dbReference type="SAM" id="SignalP"/>
    </source>
</evidence>
<dbReference type="InterPro" id="IPR013783">
    <property type="entry name" value="Ig-like_fold"/>
</dbReference>
<keyword evidence="9 15" id="KW-0326">Glycosidase</keyword>
<gene>
    <name evidence="15" type="ordered locus">BBPR_0025</name>
</gene>
<dbReference type="GO" id="GO:0046373">
    <property type="term" value="P:L-arabinose metabolic process"/>
    <property type="evidence" value="ECO:0007669"/>
    <property type="project" value="InterPro"/>
</dbReference>
<evidence type="ECO:0000256" key="6">
    <source>
        <dbReference type="ARBA" id="ARBA00022801"/>
    </source>
</evidence>
<evidence type="ECO:0000259" key="14">
    <source>
        <dbReference type="SMART" id="SM00813"/>
    </source>
</evidence>
<feature type="transmembrane region" description="Helical" evidence="11">
    <location>
        <begin position="1140"/>
        <end position="1160"/>
    </location>
</feature>
<evidence type="ECO:0000313" key="15">
    <source>
        <dbReference type="EMBL" id="ADP35168.1"/>
    </source>
</evidence>
<dbReference type="PANTHER" id="PTHR43576">
    <property type="entry name" value="ALPHA-L-ARABINOFURANOSIDASE C-RELATED"/>
    <property type="match status" value="1"/>
</dbReference>
<dbReference type="SUPFAM" id="SSF49299">
    <property type="entry name" value="PKD domain"/>
    <property type="match status" value="1"/>
</dbReference>
<dbReference type="OrthoDB" id="9758333at2"/>
<accession>A0A0H3EA30</accession>
<dbReference type="GO" id="GO:0046556">
    <property type="term" value="F:alpha-L-arabinofuranosidase activity"/>
    <property type="evidence" value="ECO:0007669"/>
    <property type="project" value="UniProtKB-EC"/>
</dbReference>
<feature type="signal peptide" evidence="12">
    <location>
        <begin position="1"/>
        <end position="34"/>
    </location>
</feature>
<evidence type="ECO:0000256" key="11">
    <source>
        <dbReference type="SAM" id="Phobius"/>
    </source>
</evidence>
<dbReference type="PANTHER" id="PTHR43576:SF3">
    <property type="entry name" value="ALPHA-L-ARABINOFURANOSIDASE C"/>
    <property type="match status" value="1"/>
</dbReference>
<dbReference type="PATRIC" id="fig|702459.3.peg.26"/>